<dbReference type="NCBIfam" id="TIGR02937">
    <property type="entry name" value="sigma70-ECF"/>
    <property type="match status" value="1"/>
</dbReference>
<dbReference type="InterPro" id="IPR039425">
    <property type="entry name" value="RNA_pol_sigma-70-like"/>
</dbReference>
<dbReference type="InterPro" id="IPR036388">
    <property type="entry name" value="WH-like_DNA-bd_sf"/>
</dbReference>
<evidence type="ECO:0000256" key="4">
    <source>
        <dbReference type="ARBA" id="ARBA00023163"/>
    </source>
</evidence>
<dbReference type="SUPFAM" id="SSF88946">
    <property type="entry name" value="Sigma2 domain of RNA polymerase sigma factors"/>
    <property type="match status" value="1"/>
</dbReference>
<dbReference type="Proteomes" id="UP000183255">
    <property type="component" value="Unassembled WGS sequence"/>
</dbReference>
<evidence type="ECO:0000259" key="5">
    <source>
        <dbReference type="Pfam" id="PF04542"/>
    </source>
</evidence>
<dbReference type="InterPro" id="IPR013324">
    <property type="entry name" value="RNA_pol_sigma_r3/r4-like"/>
</dbReference>
<dbReference type="Pfam" id="PF04542">
    <property type="entry name" value="Sigma70_r2"/>
    <property type="match status" value="1"/>
</dbReference>
<evidence type="ECO:0000256" key="1">
    <source>
        <dbReference type="ARBA" id="ARBA00010641"/>
    </source>
</evidence>
<evidence type="ECO:0000259" key="6">
    <source>
        <dbReference type="Pfam" id="PF08281"/>
    </source>
</evidence>
<comment type="similarity">
    <text evidence="1">Belongs to the sigma-70 factor family. ECF subfamily.</text>
</comment>
<dbReference type="EMBL" id="FNDZ01000003">
    <property type="protein sequence ID" value="SDI54579.1"/>
    <property type="molecule type" value="Genomic_DNA"/>
</dbReference>
<protein>
    <submittedName>
        <fullName evidence="7">RNA polymerase sigma-70 factor, ECF subfamily</fullName>
    </submittedName>
</protein>
<reference evidence="7 8" key="1">
    <citation type="submission" date="2016-10" db="EMBL/GenBank/DDBJ databases">
        <authorList>
            <person name="de Groot N.N."/>
        </authorList>
    </citation>
    <scope>NUCLEOTIDE SEQUENCE [LARGE SCALE GENOMIC DNA]</scope>
    <source>
        <strain evidence="7 8">CGMCC 1.5058</strain>
    </source>
</reference>
<dbReference type="SUPFAM" id="SSF88659">
    <property type="entry name" value="Sigma3 and sigma4 domains of RNA polymerase sigma factors"/>
    <property type="match status" value="1"/>
</dbReference>
<dbReference type="InterPro" id="IPR007627">
    <property type="entry name" value="RNA_pol_sigma70_r2"/>
</dbReference>
<evidence type="ECO:0000313" key="7">
    <source>
        <dbReference type="EMBL" id="SDI54579.1"/>
    </source>
</evidence>
<dbReference type="CDD" id="cd06171">
    <property type="entry name" value="Sigma70_r4"/>
    <property type="match status" value="1"/>
</dbReference>
<dbReference type="Pfam" id="PF08281">
    <property type="entry name" value="Sigma70_r4_2"/>
    <property type="match status" value="1"/>
</dbReference>
<dbReference type="GO" id="GO:0006352">
    <property type="term" value="P:DNA-templated transcription initiation"/>
    <property type="evidence" value="ECO:0007669"/>
    <property type="project" value="InterPro"/>
</dbReference>
<accession>A0A1G8LFZ1</accession>
<dbReference type="GO" id="GO:0003677">
    <property type="term" value="F:DNA binding"/>
    <property type="evidence" value="ECO:0007669"/>
    <property type="project" value="InterPro"/>
</dbReference>
<feature type="domain" description="RNA polymerase sigma factor 70 region 4 type 2" evidence="6">
    <location>
        <begin position="133"/>
        <end position="185"/>
    </location>
</feature>
<dbReference type="Gene3D" id="1.10.10.10">
    <property type="entry name" value="Winged helix-like DNA-binding domain superfamily/Winged helix DNA-binding domain"/>
    <property type="match status" value="1"/>
</dbReference>
<dbReference type="PANTHER" id="PTHR43133">
    <property type="entry name" value="RNA POLYMERASE ECF-TYPE SIGMA FACTO"/>
    <property type="match status" value="1"/>
</dbReference>
<organism evidence="7 8">
    <name type="scientific">Proteiniclasticum ruminis</name>
    <dbReference type="NCBI Taxonomy" id="398199"/>
    <lineage>
        <taxon>Bacteria</taxon>
        <taxon>Bacillati</taxon>
        <taxon>Bacillota</taxon>
        <taxon>Clostridia</taxon>
        <taxon>Eubacteriales</taxon>
        <taxon>Clostridiaceae</taxon>
        <taxon>Proteiniclasticum</taxon>
    </lineage>
</organism>
<dbReference type="AlphaFoldDB" id="A0A1G8LFZ1"/>
<name>A0A1G8LFZ1_9CLOT</name>
<dbReference type="RefSeq" id="WP_031575452.1">
    <property type="nucleotide sequence ID" value="NZ_FNDZ01000003.1"/>
</dbReference>
<gene>
    <name evidence="7" type="ORF">SAMN05421804_10371</name>
</gene>
<proteinExistence type="inferred from homology"/>
<keyword evidence="4" id="KW-0804">Transcription</keyword>
<dbReference type="InterPro" id="IPR013325">
    <property type="entry name" value="RNA_pol_sigma_r2"/>
</dbReference>
<dbReference type="InterPro" id="IPR013249">
    <property type="entry name" value="RNA_pol_sigma70_r4_t2"/>
</dbReference>
<keyword evidence="3" id="KW-0731">Sigma factor</keyword>
<feature type="domain" description="RNA polymerase sigma-70 region 2" evidence="5">
    <location>
        <begin position="41"/>
        <end position="108"/>
    </location>
</feature>
<dbReference type="Gene3D" id="1.10.1740.10">
    <property type="match status" value="1"/>
</dbReference>
<evidence type="ECO:0000256" key="3">
    <source>
        <dbReference type="ARBA" id="ARBA00023082"/>
    </source>
</evidence>
<dbReference type="InterPro" id="IPR014284">
    <property type="entry name" value="RNA_pol_sigma-70_dom"/>
</dbReference>
<evidence type="ECO:0000313" key="8">
    <source>
        <dbReference type="Proteomes" id="UP000183255"/>
    </source>
</evidence>
<dbReference type="GO" id="GO:0016987">
    <property type="term" value="F:sigma factor activity"/>
    <property type="evidence" value="ECO:0007669"/>
    <property type="project" value="UniProtKB-KW"/>
</dbReference>
<sequence length="194" mass="22509">MILFTFVLQENIPKEEGDSLAVDESLFQRIGTGDTAALDDLYHLTERALYAFCVSLTRDHELSKEIMQETYLKILSAAHLYKPMGKPLAWMFTIAKNIYYTEYKKRSRVQLEDTSLLGNDKRFSYVTDLEDRMVLEQVLAHLTEEEREIILLYAVSGMKHKEISESLGMKLSTVLSKYHRGLKKLRTYLEEGRS</sequence>
<evidence type="ECO:0000256" key="2">
    <source>
        <dbReference type="ARBA" id="ARBA00023015"/>
    </source>
</evidence>
<keyword evidence="2" id="KW-0805">Transcription regulation</keyword>
<dbReference type="PANTHER" id="PTHR43133:SF62">
    <property type="entry name" value="RNA POLYMERASE SIGMA FACTOR SIGZ"/>
    <property type="match status" value="1"/>
</dbReference>